<dbReference type="GO" id="GO:0003755">
    <property type="term" value="F:peptidyl-prolyl cis-trans isomerase activity"/>
    <property type="evidence" value="ECO:0007669"/>
    <property type="project" value="UniProtKB-EC"/>
</dbReference>
<dbReference type="Gene3D" id="2.40.100.10">
    <property type="entry name" value="Cyclophilin-like"/>
    <property type="match status" value="1"/>
</dbReference>
<comment type="catalytic activity">
    <reaction evidence="1">
        <text>[protein]-peptidylproline (omega=180) = [protein]-peptidylproline (omega=0)</text>
        <dbReference type="Rhea" id="RHEA:16237"/>
        <dbReference type="Rhea" id="RHEA-COMP:10747"/>
        <dbReference type="Rhea" id="RHEA-COMP:10748"/>
        <dbReference type="ChEBI" id="CHEBI:83833"/>
        <dbReference type="ChEBI" id="CHEBI:83834"/>
        <dbReference type="EC" id="5.2.1.8"/>
    </reaction>
</comment>
<feature type="non-terminal residue" evidence="3">
    <location>
        <position position="109"/>
    </location>
</feature>
<comment type="caution">
    <text evidence="3">The sequence shown here is derived from an EMBL/GenBank/DDBJ whole genome shotgun (WGS) entry which is preliminary data.</text>
</comment>
<dbReference type="InterPro" id="IPR029000">
    <property type="entry name" value="Cyclophilin-like_dom_sf"/>
</dbReference>
<reference evidence="3" key="2">
    <citation type="journal article" date="2023" name="Science">
        <title>Genomic signatures of disease resistance in endangered staghorn corals.</title>
        <authorList>
            <person name="Vollmer S.V."/>
            <person name="Selwyn J.D."/>
            <person name="Despard B.A."/>
            <person name="Roesel C.L."/>
        </authorList>
    </citation>
    <scope>NUCLEOTIDE SEQUENCE</scope>
    <source>
        <strain evidence="3">K2</strain>
    </source>
</reference>
<dbReference type="InterPro" id="IPR002130">
    <property type="entry name" value="Cyclophilin-type_PPIase_dom"/>
</dbReference>
<feature type="domain" description="PPIase cyclophilin-type" evidence="2">
    <location>
        <begin position="1"/>
        <end position="99"/>
    </location>
</feature>
<dbReference type="Pfam" id="PF00160">
    <property type="entry name" value="Pro_isomerase"/>
    <property type="match status" value="1"/>
</dbReference>
<dbReference type="PANTHER" id="PTHR45625:SF2">
    <property type="entry name" value="PEPTIDYL-PROLYL CIS-TRANS ISOMERASE-LIKE 3"/>
    <property type="match status" value="1"/>
</dbReference>
<dbReference type="GO" id="GO:0071013">
    <property type="term" value="C:catalytic step 2 spliceosome"/>
    <property type="evidence" value="ECO:0007669"/>
    <property type="project" value="TreeGrafter"/>
</dbReference>
<evidence type="ECO:0000313" key="4">
    <source>
        <dbReference type="Proteomes" id="UP001249851"/>
    </source>
</evidence>
<reference evidence="3" key="1">
    <citation type="journal article" date="2023" name="G3 (Bethesda)">
        <title>Whole genome assembly and annotation of the endangered Caribbean coral Acropora cervicornis.</title>
        <authorList>
            <person name="Selwyn J.D."/>
            <person name="Vollmer S.V."/>
        </authorList>
    </citation>
    <scope>NUCLEOTIDE SEQUENCE</scope>
    <source>
        <strain evidence="3">K2</strain>
    </source>
</reference>
<name>A0AAD9VA97_ACRCE</name>
<sequence>SVTLHTELGDLKIELFCEDTPKASEHNARGTVSMANNGQDTNGSQFFICYAKQPHLDMKYTVFGKVIDGLETLDDLEKLPVNEKSYRPLTDVRIKSVTVHANPIADKIG</sequence>
<dbReference type="InterPro" id="IPR044666">
    <property type="entry name" value="Cyclophilin_A-like"/>
</dbReference>
<dbReference type="EMBL" id="JARQWQ010000015">
    <property type="protein sequence ID" value="KAK2567031.1"/>
    <property type="molecule type" value="Genomic_DNA"/>
</dbReference>
<accession>A0AAD9VA97</accession>
<dbReference type="Proteomes" id="UP001249851">
    <property type="component" value="Unassembled WGS sequence"/>
</dbReference>
<keyword evidence="3" id="KW-0413">Isomerase</keyword>
<gene>
    <name evidence="3" type="ORF">P5673_008809</name>
</gene>
<dbReference type="PANTHER" id="PTHR45625">
    <property type="entry name" value="PEPTIDYL-PROLYL CIS-TRANS ISOMERASE-RELATED"/>
    <property type="match status" value="1"/>
</dbReference>
<dbReference type="PROSITE" id="PS50072">
    <property type="entry name" value="CSA_PPIASE_2"/>
    <property type="match status" value="1"/>
</dbReference>
<protein>
    <submittedName>
        <fullName evidence="3">Peptidyl-prolyl cis-trans isomerase-like 3</fullName>
    </submittedName>
</protein>
<dbReference type="AlphaFoldDB" id="A0AAD9VA97"/>
<evidence type="ECO:0000313" key="3">
    <source>
        <dbReference type="EMBL" id="KAK2567031.1"/>
    </source>
</evidence>
<evidence type="ECO:0000259" key="2">
    <source>
        <dbReference type="PROSITE" id="PS50072"/>
    </source>
</evidence>
<organism evidence="3 4">
    <name type="scientific">Acropora cervicornis</name>
    <name type="common">Staghorn coral</name>
    <dbReference type="NCBI Taxonomy" id="6130"/>
    <lineage>
        <taxon>Eukaryota</taxon>
        <taxon>Metazoa</taxon>
        <taxon>Cnidaria</taxon>
        <taxon>Anthozoa</taxon>
        <taxon>Hexacorallia</taxon>
        <taxon>Scleractinia</taxon>
        <taxon>Astrocoeniina</taxon>
        <taxon>Acroporidae</taxon>
        <taxon>Acropora</taxon>
    </lineage>
</organism>
<keyword evidence="4" id="KW-1185">Reference proteome</keyword>
<dbReference type="SUPFAM" id="SSF50891">
    <property type="entry name" value="Cyclophilin-like"/>
    <property type="match status" value="1"/>
</dbReference>
<proteinExistence type="predicted"/>
<evidence type="ECO:0000256" key="1">
    <source>
        <dbReference type="ARBA" id="ARBA00000971"/>
    </source>
</evidence>